<dbReference type="FunFam" id="1.10.10.10:FF:000554">
    <property type="entry name" value="Anaphase-promoting complex subunit 2"/>
    <property type="match status" value="1"/>
</dbReference>
<dbReference type="PANTHER" id="PTHR45957">
    <property type="entry name" value="ANAPHASE-PROMOTING COMPLEX SUBUNIT 2"/>
    <property type="match status" value="1"/>
</dbReference>
<evidence type="ECO:0000256" key="3">
    <source>
        <dbReference type="ARBA" id="ARBA00022776"/>
    </source>
</evidence>
<organism evidence="9">
    <name type="scientific">Anopheles atroparvus</name>
    <name type="common">European mosquito</name>
    <dbReference type="NCBI Taxonomy" id="41427"/>
    <lineage>
        <taxon>Eukaryota</taxon>
        <taxon>Metazoa</taxon>
        <taxon>Ecdysozoa</taxon>
        <taxon>Arthropoda</taxon>
        <taxon>Hexapoda</taxon>
        <taxon>Insecta</taxon>
        <taxon>Pterygota</taxon>
        <taxon>Neoptera</taxon>
        <taxon>Endopterygota</taxon>
        <taxon>Diptera</taxon>
        <taxon>Nematocera</taxon>
        <taxon>Culicoidea</taxon>
        <taxon>Culicidae</taxon>
        <taxon>Anophelinae</taxon>
        <taxon>Anopheles</taxon>
    </lineage>
</organism>
<dbReference type="SMART" id="SM01013">
    <property type="entry name" value="APC2"/>
    <property type="match status" value="1"/>
</dbReference>
<dbReference type="AlphaFoldDB" id="A0A182J2D0"/>
<accession>A0A182J2D0</accession>
<dbReference type="Gene3D" id="3.30.230.130">
    <property type="entry name" value="Cullin, Chain C, Domain 2"/>
    <property type="match status" value="1"/>
</dbReference>
<dbReference type="GO" id="GO:0006511">
    <property type="term" value="P:ubiquitin-dependent protein catabolic process"/>
    <property type="evidence" value="ECO:0007669"/>
    <property type="project" value="InterPro"/>
</dbReference>
<dbReference type="Pfam" id="PF25773">
    <property type="entry name" value="TPR_ANAPC2"/>
    <property type="match status" value="1"/>
</dbReference>
<dbReference type="GO" id="GO:0007091">
    <property type="term" value="P:metaphase/anaphase transition of mitotic cell cycle"/>
    <property type="evidence" value="ECO:0007669"/>
    <property type="project" value="TreeGrafter"/>
</dbReference>
<dbReference type="InterPro" id="IPR044554">
    <property type="entry name" value="ANAPC2"/>
</dbReference>
<dbReference type="VEuPathDB" id="VectorBase:AATE010037"/>
<dbReference type="GO" id="GO:0070979">
    <property type="term" value="P:protein K11-linked ubiquitination"/>
    <property type="evidence" value="ECO:0007669"/>
    <property type="project" value="TreeGrafter"/>
</dbReference>
<dbReference type="InterPro" id="IPR059120">
    <property type="entry name" value="Cullin-like_AB"/>
</dbReference>
<dbReference type="Gene3D" id="1.20.1310.10">
    <property type="entry name" value="Cullin Repeats"/>
    <property type="match status" value="1"/>
</dbReference>
<proteinExistence type="inferred from homology"/>
<dbReference type="PROSITE" id="PS50069">
    <property type="entry name" value="CULLIN_2"/>
    <property type="match status" value="1"/>
</dbReference>
<dbReference type="GO" id="GO:0051301">
    <property type="term" value="P:cell division"/>
    <property type="evidence" value="ECO:0007669"/>
    <property type="project" value="UniProtKB-KW"/>
</dbReference>
<evidence type="ECO:0000256" key="4">
    <source>
        <dbReference type="ARBA" id="ARBA00022786"/>
    </source>
</evidence>
<evidence type="ECO:0000256" key="2">
    <source>
        <dbReference type="ARBA" id="ARBA00022618"/>
    </source>
</evidence>
<keyword evidence="5" id="KW-0131">Cell cycle</keyword>
<reference evidence="9" key="1">
    <citation type="submission" date="2022-08" db="UniProtKB">
        <authorList>
            <consortium name="EnsemblMetazoa"/>
        </authorList>
    </citation>
    <scope>IDENTIFICATION</scope>
    <source>
        <strain evidence="9">EBRO</strain>
    </source>
</reference>
<dbReference type="InterPro" id="IPR036390">
    <property type="entry name" value="WH_DNA-bd_sf"/>
</dbReference>
<name>A0A182J2D0_ANOAO</name>
<evidence type="ECO:0000259" key="8">
    <source>
        <dbReference type="PROSITE" id="PS50069"/>
    </source>
</evidence>
<keyword evidence="2" id="KW-0132">Cell division</keyword>
<dbReference type="PANTHER" id="PTHR45957:SF1">
    <property type="entry name" value="ANAPHASE-PROMOTING COMPLEX SUBUNIT 2"/>
    <property type="match status" value="1"/>
</dbReference>
<dbReference type="InterPro" id="IPR016158">
    <property type="entry name" value="Cullin_homology"/>
</dbReference>
<dbReference type="InterPro" id="IPR036317">
    <property type="entry name" value="Cullin_homology_sf"/>
</dbReference>
<evidence type="ECO:0000256" key="7">
    <source>
        <dbReference type="SAM" id="MobiDB-lite"/>
    </source>
</evidence>
<evidence type="ECO:0000256" key="6">
    <source>
        <dbReference type="PROSITE-ProRule" id="PRU00330"/>
    </source>
</evidence>
<dbReference type="EnsemblMetazoa" id="AATE010037-RA">
    <property type="protein sequence ID" value="AATE010037-PA.1"/>
    <property type="gene ID" value="AATE010037"/>
</dbReference>
<protein>
    <recommendedName>
        <fullName evidence="1">Anaphase-promoting complex subunit 2</fullName>
    </recommendedName>
</protein>
<dbReference type="SUPFAM" id="SSF46785">
    <property type="entry name" value="Winged helix' DNA-binding domain"/>
    <property type="match status" value="1"/>
</dbReference>
<evidence type="ECO:0000256" key="5">
    <source>
        <dbReference type="ARBA" id="ARBA00023306"/>
    </source>
</evidence>
<dbReference type="Pfam" id="PF08672">
    <property type="entry name" value="ANAPC2"/>
    <property type="match status" value="1"/>
</dbReference>
<dbReference type="GO" id="GO:0031625">
    <property type="term" value="F:ubiquitin protein ligase binding"/>
    <property type="evidence" value="ECO:0007669"/>
    <property type="project" value="InterPro"/>
</dbReference>
<feature type="domain" description="Cullin family profile" evidence="8">
    <location>
        <begin position="474"/>
        <end position="676"/>
    </location>
</feature>
<dbReference type="Pfam" id="PF26557">
    <property type="entry name" value="Cullin_AB"/>
    <property type="match status" value="1"/>
</dbReference>
<dbReference type="FunFam" id="1.20.1310.10:FF:000052">
    <property type="entry name" value="Anaphase-promoting complex subunit 2"/>
    <property type="match status" value="1"/>
</dbReference>
<dbReference type="SUPFAM" id="SSF75632">
    <property type="entry name" value="Cullin homology domain"/>
    <property type="match status" value="1"/>
</dbReference>
<dbReference type="InterPro" id="IPR014786">
    <property type="entry name" value="ANAPC2_C"/>
</dbReference>
<keyword evidence="3" id="KW-0498">Mitosis</keyword>
<dbReference type="GO" id="GO:0005680">
    <property type="term" value="C:anaphase-promoting complex"/>
    <property type="evidence" value="ECO:0007669"/>
    <property type="project" value="TreeGrafter"/>
</dbReference>
<dbReference type="STRING" id="41427.A0A182J2D0"/>
<dbReference type="InterPro" id="IPR036388">
    <property type="entry name" value="WH-like_DNA-bd_sf"/>
</dbReference>
<comment type="similarity">
    <text evidence="6">Belongs to the cullin family.</text>
</comment>
<dbReference type="SMART" id="SM00182">
    <property type="entry name" value="CULLIN"/>
    <property type="match status" value="1"/>
</dbReference>
<sequence>MSEDSEEFKLLDKVFPVIKNGMATEPVSEEELHRLHEMFKEKQLIAPMYELIFMKIEETLYEFTVPEFWTNFPRKLPQNEAGSTERSSGKKDNYAEIDKKFQQFQDVVKRLYVRYNYYHLLLKRLATVCPSSEVPSALRKKPSEAADFFAMFQSTLLALLPQNFDENVHDLYTIAFRVFIYNHSESEEFMDVVESDLCVACGREAVSCQCQAIASTFSITNKYLSMMGILEQCAGFILGQLIEERIDAKVSETKENYATSHVESLEQWLNTVVMQWLTRIFNQGSLQVKPTNKLVGKSVDRFMNKLRFYMYEKYAFTIMTQFFQVIINFPLSQPAVDDLKVCLVRINLKRCFVDTISEMLQLRLLHPGVDTPDILTGYVAALKTLSHFDPSGVLLRTITMPVKEYLRGRPETVRCIVTSLTGDSTSDLAEELVKSETAKPKEGTNDNLEETDWENWNPDPVNVAPATLQCDWTDKTTDIIAMVVDIYGSKEIFVNEYRNLLAERLLSHIDFNPEREIKNLELLKLRFGESLLHSCEVMLKDITDSKRINAHILSPESGLTEQPPFQMSALIVSSQFWPTFKKETMELPSAIKDVFDKYTKAYESYKVNRTLQWTPLNGKVTIEVEHNGKIQDMQVTPAQAAIAIHFSEQPQWDLDSLGLKMNMPPIVLRKRLVFWQSQGMIRETKENVFVLVDSSADSGKQVEQANTQSNDVCEEDEAESAMESASDQREEELQVFWSYIEAMLTNLDSLPLDRIHQMLKLFASQVDFTQDELKNILQRKVREHKLVYAGGVYQLPKA</sequence>
<dbReference type="Gene3D" id="1.10.10.10">
    <property type="entry name" value="Winged helix-like DNA-binding domain superfamily/Winged helix DNA-binding domain"/>
    <property type="match status" value="1"/>
</dbReference>
<feature type="compositionally biased region" description="Basic and acidic residues" evidence="7">
    <location>
        <begin position="434"/>
        <end position="444"/>
    </location>
</feature>
<evidence type="ECO:0000313" key="9">
    <source>
        <dbReference type="EnsemblMetazoa" id="AATE010037-PA.1"/>
    </source>
</evidence>
<dbReference type="InterPro" id="IPR057975">
    <property type="entry name" value="TPR_ANAPC2"/>
</dbReference>
<evidence type="ECO:0000256" key="1">
    <source>
        <dbReference type="ARBA" id="ARBA00016068"/>
    </source>
</evidence>
<feature type="region of interest" description="Disordered" evidence="7">
    <location>
        <begin position="434"/>
        <end position="456"/>
    </location>
</feature>
<keyword evidence="4" id="KW-0833">Ubl conjugation pathway</keyword>